<sequence length="322" mass="36713">MKKIENLENLRVFCEIVETGSAREACEKLHIEPSNAFRIIRAMEKELKSKFFDRSQRPMKLTPEGKRYYSYVFRILQLEEELEEELTDSADSLTGPIHVASTAGFRESLIVPSAVEFQMKHPGISIEVKDMVSGVSEFLTTPDNESNDIVFMYRPSDELPEGAILRDCGPMHFIACASPAYLTQQGEPERPSDCMRHTGLLLRLPNRTSVSYLSKNGVTEKLDWKQTMAFTSQVNARDALLLGAGIVPDMAFDQCVDYLKDGRIVPVMRGWTRPPRHCCVITTEKALRKKRVRLFADWLTVRATKYTDEMNKAFFSFPRKGL</sequence>
<evidence type="ECO:0000313" key="6">
    <source>
        <dbReference type="EMBL" id="GBO94261.1"/>
    </source>
</evidence>
<keyword evidence="3" id="KW-0238">DNA-binding</keyword>
<dbReference type="InterPro" id="IPR058163">
    <property type="entry name" value="LysR-type_TF_proteobact-type"/>
</dbReference>
<dbReference type="SUPFAM" id="SSF46785">
    <property type="entry name" value="Winged helix' DNA-binding domain"/>
    <property type="match status" value="1"/>
</dbReference>
<dbReference type="Pfam" id="PF00126">
    <property type="entry name" value="HTH_1"/>
    <property type="match status" value="1"/>
</dbReference>
<dbReference type="Gene3D" id="3.40.190.290">
    <property type="match status" value="1"/>
</dbReference>
<dbReference type="Proteomes" id="UP000266091">
    <property type="component" value="Unassembled WGS sequence"/>
</dbReference>
<keyword evidence="4" id="KW-0804">Transcription</keyword>
<proteinExistence type="inferred from homology"/>
<evidence type="ECO:0000256" key="4">
    <source>
        <dbReference type="ARBA" id="ARBA00023163"/>
    </source>
</evidence>
<evidence type="ECO:0000313" key="7">
    <source>
        <dbReference type="Proteomes" id="UP000266091"/>
    </source>
</evidence>
<accession>A0A401LM26</accession>
<dbReference type="InterPro" id="IPR005119">
    <property type="entry name" value="LysR_subst-bd"/>
</dbReference>
<dbReference type="Pfam" id="PF03466">
    <property type="entry name" value="LysR_substrate"/>
    <property type="match status" value="1"/>
</dbReference>
<dbReference type="PROSITE" id="PS50931">
    <property type="entry name" value="HTH_LYSR"/>
    <property type="match status" value="1"/>
</dbReference>
<accession>A0A388SFS6</accession>
<comment type="caution">
    <text evidence="6">The sequence shown here is derived from an EMBL/GenBank/DDBJ whole genome shotgun (WGS) entry which is preliminary data.</text>
</comment>
<dbReference type="PANTHER" id="PTHR30537:SF5">
    <property type="entry name" value="HTH-TYPE TRANSCRIPTIONAL ACTIVATOR TTDR-RELATED"/>
    <property type="match status" value="1"/>
</dbReference>
<dbReference type="OrthoDB" id="9786526at2"/>
<evidence type="ECO:0000256" key="3">
    <source>
        <dbReference type="ARBA" id="ARBA00023125"/>
    </source>
</evidence>
<reference evidence="6 7" key="1">
    <citation type="journal article" date="2018" name="Int. J. Syst. Evol. Microbiol.">
        <title>Mesosutterella multiformis gen. nov., sp. nov., a member of the family Sutterellaceae and Sutterella megalosphaeroides sp. nov., isolated from human faeces.</title>
        <authorList>
            <person name="Sakamoto M."/>
            <person name="Ikeyama N."/>
            <person name="Kunihiro T."/>
            <person name="Iino T."/>
            <person name="Yuki M."/>
            <person name="Ohkuma M."/>
        </authorList>
    </citation>
    <scope>NUCLEOTIDE SEQUENCE [LARGE SCALE GENOMIC DNA]</scope>
    <source>
        <strain evidence="6 7">4NBBH2</strain>
    </source>
</reference>
<dbReference type="GO" id="GO:0003700">
    <property type="term" value="F:DNA-binding transcription factor activity"/>
    <property type="evidence" value="ECO:0007669"/>
    <property type="project" value="InterPro"/>
</dbReference>
<comment type="similarity">
    <text evidence="1">Belongs to the LysR transcriptional regulatory family.</text>
</comment>
<organism evidence="6 7">
    <name type="scientific">Mesosutterella multiformis</name>
    <dbReference type="NCBI Taxonomy" id="2259133"/>
    <lineage>
        <taxon>Bacteria</taxon>
        <taxon>Pseudomonadati</taxon>
        <taxon>Pseudomonadota</taxon>
        <taxon>Betaproteobacteria</taxon>
        <taxon>Burkholderiales</taxon>
        <taxon>Sutterellaceae</taxon>
        <taxon>Mesosutterella</taxon>
    </lineage>
</organism>
<feature type="domain" description="HTH lysR-type" evidence="5">
    <location>
        <begin position="5"/>
        <end position="62"/>
    </location>
</feature>
<name>A0A388SFS6_9BURK</name>
<dbReference type="SUPFAM" id="SSF53850">
    <property type="entry name" value="Periplasmic binding protein-like II"/>
    <property type="match status" value="1"/>
</dbReference>
<dbReference type="RefSeq" id="WP_116270495.1">
    <property type="nucleotide sequence ID" value="NZ_BGZJ01000001.1"/>
</dbReference>
<dbReference type="InterPro" id="IPR000847">
    <property type="entry name" value="LysR_HTH_N"/>
</dbReference>
<dbReference type="InterPro" id="IPR036388">
    <property type="entry name" value="WH-like_DNA-bd_sf"/>
</dbReference>
<dbReference type="AlphaFoldDB" id="A0A388SFS6"/>
<gene>
    <name evidence="6" type="primary">yhjC</name>
    <name evidence="6" type="ORF">MESMUL_16150</name>
</gene>
<protein>
    <submittedName>
        <fullName evidence="6">LysR family transcriptional regulator</fullName>
    </submittedName>
</protein>
<evidence type="ECO:0000256" key="2">
    <source>
        <dbReference type="ARBA" id="ARBA00023015"/>
    </source>
</evidence>
<evidence type="ECO:0000256" key="1">
    <source>
        <dbReference type="ARBA" id="ARBA00009437"/>
    </source>
</evidence>
<keyword evidence="2" id="KW-0805">Transcription regulation</keyword>
<dbReference type="PANTHER" id="PTHR30537">
    <property type="entry name" value="HTH-TYPE TRANSCRIPTIONAL REGULATOR"/>
    <property type="match status" value="1"/>
</dbReference>
<dbReference type="InterPro" id="IPR036390">
    <property type="entry name" value="WH_DNA-bd_sf"/>
</dbReference>
<dbReference type="Gene3D" id="1.10.10.10">
    <property type="entry name" value="Winged helix-like DNA-binding domain superfamily/Winged helix DNA-binding domain"/>
    <property type="match status" value="1"/>
</dbReference>
<dbReference type="GO" id="GO:0003677">
    <property type="term" value="F:DNA binding"/>
    <property type="evidence" value="ECO:0007669"/>
    <property type="project" value="UniProtKB-KW"/>
</dbReference>
<evidence type="ECO:0000259" key="5">
    <source>
        <dbReference type="PROSITE" id="PS50931"/>
    </source>
</evidence>
<dbReference type="EMBL" id="BGZJ01000001">
    <property type="protein sequence ID" value="GBO94261.1"/>
    <property type="molecule type" value="Genomic_DNA"/>
</dbReference>
<keyword evidence="7" id="KW-1185">Reference proteome</keyword>